<sequence length="209" mass="21835">MSFSPANITALVIAASFAAGLNIYATVLTLGILARTHWVALPPGLDSLGHTWVLVVCGIMFAIEFVADKIPAFDMIWNALHTVVRIPIAALVAYHASSQLSPQMQVLATAIGAAVALAAHGSKTALRAAVTPSPEPVSNIALSSTEDVAAVGLTWFATHHPMVAASIAVLLLVAALLAARALLRAIQRPLRRLFGTDLEETKVAAKPLP</sequence>
<protein>
    <recommendedName>
        <fullName evidence="2">DUF4126 domain-containing protein</fullName>
    </recommendedName>
</protein>
<evidence type="ECO:0000256" key="1">
    <source>
        <dbReference type="SAM" id="Phobius"/>
    </source>
</evidence>
<feature type="transmembrane region" description="Helical" evidence="1">
    <location>
        <begin position="162"/>
        <end position="183"/>
    </location>
</feature>
<keyword evidence="1" id="KW-1133">Transmembrane helix</keyword>
<gene>
    <name evidence="3" type="ORF">HDF10_002032</name>
</gene>
<feature type="transmembrane region" description="Helical" evidence="1">
    <location>
        <begin position="49"/>
        <end position="67"/>
    </location>
</feature>
<evidence type="ECO:0000313" key="4">
    <source>
        <dbReference type="Proteomes" id="UP000569092"/>
    </source>
</evidence>
<proteinExistence type="predicted"/>
<dbReference type="Proteomes" id="UP000569092">
    <property type="component" value="Unassembled WGS sequence"/>
</dbReference>
<accession>A0A7W8J7N1</accession>
<feature type="transmembrane region" description="Helical" evidence="1">
    <location>
        <begin position="79"/>
        <end position="97"/>
    </location>
</feature>
<evidence type="ECO:0000259" key="2">
    <source>
        <dbReference type="Pfam" id="PF13548"/>
    </source>
</evidence>
<feature type="domain" description="DUF4126" evidence="2">
    <location>
        <begin position="10"/>
        <end position="179"/>
    </location>
</feature>
<comment type="caution">
    <text evidence="3">The sequence shown here is derived from an EMBL/GenBank/DDBJ whole genome shotgun (WGS) entry which is preliminary data.</text>
</comment>
<dbReference type="EMBL" id="JACHDZ010000003">
    <property type="protein sequence ID" value="MBB5344053.1"/>
    <property type="molecule type" value="Genomic_DNA"/>
</dbReference>
<keyword evidence="1" id="KW-0472">Membrane</keyword>
<reference evidence="3 4" key="1">
    <citation type="submission" date="2020-08" db="EMBL/GenBank/DDBJ databases">
        <title>Genomic Encyclopedia of Type Strains, Phase IV (KMG-V): Genome sequencing to study the core and pangenomes of soil and plant-associated prokaryotes.</title>
        <authorList>
            <person name="Whitman W."/>
        </authorList>
    </citation>
    <scope>NUCLEOTIDE SEQUENCE [LARGE SCALE GENOMIC DNA]</scope>
    <source>
        <strain evidence="3 4">M8US30</strain>
    </source>
</reference>
<dbReference type="Pfam" id="PF13548">
    <property type="entry name" value="DUF4126"/>
    <property type="match status" value="1"/>
</dbReference>
<evidence type="ECO:0000313" key="3">
    <source>
        <dbReference type="EMBL" id="MBB5344053.1"/>
    </source>
</evidence>
<dbReference type="AlphaFoldDB" id="A0A7W8J7N1"/>
<name>A0A7W8J7N1_9BACT</name>
<organism evidence="3 4">
    <name type="scientific">Tunturiibacter lichenicola</name>
    <dbReference type="NCBI Taxonomy" id="2051959"/>
    <lineage>
        <taxon>Bacteria</taxon>
        <taxon>Pseudomonadati</taxon>
        <taxon>Acidobacteriota</taxon>
        <taxon>Terriglobia</taxon>
        <taxon>Terriglobales</taxon>
        <taxon>Acidobacteriaceae</taxon>
        <taxon>Tunturiibacter</taxon>
    </lineage>
</organism>
<keyword evidence="1" id="KW-0812">Transmembrane</keyword>
<dbReference type="InterPro" id="IPR025196">
    <property type="entry name" value="DUF4126"/>
</dbReference>